<dbReference type="CDD" id="cd01647">
    <property type="entry name" value="RT_LTR"/>
    <property type="match status" value="1"/>
</dbReference>
<keyword evidence="14" id="KW-0239">DNA-directed DNA polymerase</keyword>
<evidence type="ECO:0000256" key="14">
    <source>
        <dbReference type="ARBA" id="ARBA00022932"/>
    </source>
</evidence>
<dbReference type="Gene3D" id="2.40.70.10">
    <property type="entry name" value="Acid Proteases"/>
    <property type="match status" value="1"/>
</dbReference>
<dbReference type="InterPro" id="IPR012337">
    <property type="entry name" value="RNaseH-like_sf"/>
</dbReference>
<dbReference type="Pfam" id="PF03732">
    <property type="entry name" value="Retrotrans_gag"/>
    <property type="match status" value="1"/>
</dbReference>
<keyword evidence="15" id="KW-0238">DNA-binding</keyword>
<evidence type="ECO:0000256" key="2">
    <source>
        <dbReference type="ARBA" id="ARBA00022670"/>
    </source>
</evidence>
<feature type="region of interest" description="Disordered" evidence="19">
    <location>
        <begin position="19"/>
        <end position="110"/>
    </location>
</feature>
<evidence type="ECO:0000313" key="22">
    <source>
        <dbReference type="EMBL" id="CAD40406.3"/>
    </source>
</evidence>
<dbReference type="GO" id="GO:0006310">
    <property type="term" value="P:DNA recombination"/>
    <property type="evidence" value="ECO:0007669"/>
    <property type="project" value="UniProtKB-KW"/>
</dbReference>
<dbReference type="Pfam" id="PF17919">
    <property type="entry name" value="RT_RNaseH_2"/>
    <property type="match status" value="1"/>
</dbReference>
<feature type="compositionally biased region" description="Basic and acidic residues" evidence="19">
    <location>
        <begin position="1587"/>
        <end position="1602"/>
    </location>
</feature>
<keyword evidence="8" id="KW-0255">Endonuclease</keyword>
<dbReference type="PANTHER" id="PTHR37984:SF5">
    <property type="entry name" value="PROTEIN NYNRIN-LIKE"/>
    <property type="match status" value="1"/>
</dbReference>
<evidence type="ECO:0000256" key="13">
    <source>
        <dbReference type="ARBA" id="ARBA00022918"/>
    </source>
</evidence>
<dbReference type="GO" id="GO:0003677">
    <property type="term" value="F:DNA binding"/>
    <property type="evidence" value="ECO:0007669"/>
    <property type="project" value="UniProtKB-KW"/>
</dbReference>
<feature type="region of interest" description="Disordered" evidence="19">
    <location>
        <begin position="1579"/>
        <end position="1611"/>
    </location>
</feature>
<evidence type="ECO:0000256" key="8">
    <source>
        <dbReference type="ARBA" id="ARBA00022759"/>
    </source>
</evidence>
<evidence type="ECO:0000256" key="16">
    <source>
        <dbReference type="ARBA" id="ARBA00023172"/>
    </source>
</evidence>
<dbReference type="EMBL" id="AL731615">
    <property type="protein sequence ID" value="CAD40406.3"/>
    <property type="molecule type" value="Genomic_DNA"/>
</dbReference>
<dbReference type="InterPro" id="IPR000477">
    <property type="entry name" value="RT_dom"/>
</dbReference>
<evidence type="ECO:0000256" key="6">
    <source>
        <dbReference type="ARBA" id="ARBA00022723"/>
    </source>
</evidence>
<keyword evidence="3" id="KW-0808">Transferase</keyword>
<dbReference type="InterPro" id="IPR005162">
    <property type="entry name" value="Retrotrans_gag_dom"/>
</dbReference>
<keyword evidence="13" id="KW-0695">RNA-directed DNA polymerase</keyword>
<feature type="compositionally biased region" description="Low complexity" evidence="19">
    <location>
        <begin position="1068"/>
        <end position="1078"/>
    </location>
</feature>
<evidence type="ECO:0000256" key="17">
    <source>
        <dbReference type="ARBA" id="ARBA00023268"/>
    </source>
</evidence>
<dbReference type="InterPro" id="IPR000953">
    <property type="entry name" value="Chromo/chromo_shadow_dom"/>
</dbReference>
<keyword evidence="6" id="KW-0479">Metal-binding</keyword>
<accession>Q7X7Y2</accession>
<keyword evidence="17" id="KW-0511">Multifunctional enzyme</keyword>
<keyword evidence="4" id="KW-0548">Nucleotidyltransferase</keyword>
<evidence type="ECO:0000256" key="10">
    <source>
        <dbReference type="ARBA" id="ARBA00022842"/>
    </source>
</evidence>
<dbReference type="InterPro" id="IPR056924">
    <property type="entry name" value="SH3_Tf2-1"/>
</dbReference>
<dbReference type="Gene3D" id="3.30.420.10">
    <property type="entry name" value="Ribonuclease H-like superfamily/Ribonuclease H"/>
    <property type="match status" value="1"/>
</dbReference>
<dbReference type="InterPro" id="IPR041577">
    <property type="entry name" value="RT_RNaseH_2"/>
</dbReference>
<dbReference type="EC" id="2.7.7.49" evidence="1"/>
<gene>
    <name evidence="22" type="primary">OSJNBa0065J03.2</name>
</gene>
<dbReference type="InterPro" id="IPR021109">
    <property type="entry name" value="Peptidase_aspartic_dom_sf"/>
</dbReference>
<evidence type="ECO:0000256" key="18">
    <source>
        <dbReference type="SAM" id="Coils"/>
    </source>
</evidence>
<dbReference type="CDD" id="cd09274">
    <property type="entry name" value="RNase_HI_RT_Ty3"/>
    <property type="match status" value="1"/>
</dbReference>
<evidence type="ECO:0000256" key="19">
    <source>
        <dbReference type="SAM" id="MobiDB-lite"/>
    </source>
</evidence>
<dbReference type="InterPro" id="IPR050951">
    <property type="entry name" value="Retrovirus_Pol_polyprotein"/>
</dbReference>
<dbReference type="InterPro" id="IPR016197">
    <property type="entry name" value="Chromo-like_dom_sf"/>
</dbReference>
<keyword evidence="11" id="KW-0694">RNA-binding</keyword>
<dbReference type="SUPFAM" id="SSF53098">
    <property type="entry name" value="Ribonuclease H-like"/>
    <property type="match status" value="1"/>
</dbReference>
<feature type="compositionally biased region" description="Basic residues" evidence="19">
    <location>
        <begin position="986"/>
        <end position="999"/>
    </location>
</feature>
<dbReference type="Proteomes" id="UP000000763">
    <property type="component" value="Chromosome 4"/>
</dbReference>
<sequence>MFKALFLMVDEEEPLQLETEINQETRTKNQTLGRIGRREEKEERLKSEKVASGGDGRRRGERRVVGAPSNPSHVRVKEQPLSEGAKSVAEDAGDDADSGRREDELEAAEGEVVRRATRPVKINLKYYGPDWAVMSQESKLDVLLRTIEENEKKRMEAEARTRDDLADLKKMVEICLPKMEEKVEKLSESVQTLSHKHHTDLSTSLPPMTCPKFDGENPQMWKSNCEQYFDIYGINPMHWVKVATLNFSGNAAFWLQSIRSQIMGITWQTLCDLICARFTRDIQEALIRKWFHAQQNSTVTEYVEQFDSIMHQLMAYDSALTPVYFVTKFIEGLRDDVRGAVMLQRPQDLDSACSIALLQEEILESNKSTTHRRSDNHIAFRPVPKLNNYVPVPPGQRSVAVSAHDDKKGVESAKSREDKFASLKSYRRAKGLCFVCGERWGRDHKCATSVQLHVVQELLEAMRSECNSDDILTAKDPIESVEAIDGGLMAISQQALLRGWVQGTEILMLIDSGSTHSFIDESIGSKLVGLIPLSRSVTVKIADGGTMKCTQQILGCRWWTQGHYFKSDFKLLNLGSYDAILGMDWLEQFSPMQVDWVNKWLEVVIDGQPVRLYVNPRPKGLPPKRICDHHIPLLPGSKPVNLRPYRFNPALKDEIEAQISEMLQSGVIQPSQSAFASPALLVRKKDGTWRLVIDYRQLNAITVKCSYPMPVIDELLDELPGAKWFSKLDLRAGAPATFQGAMNETFKSVLRRFALVFFDDILIYSPDLPSHLDHLKQVLTLLQQHHWQVKLSKCSFAQQQLTYLGHVISAEGVSTDPSKIQEIVNWETPTTKKKLRGFLGLAGYYRKFVKGFGLISKPITQLLRKGVPYKWTLETETAFQQLKQALVSAPVLALPDFSLPFTVEIDASDSGIGAVLSQNKHPIAYISKALGPRNRGLCHARNFYPKFQTLTYGRDRSVHDRLTGEGDDDVGDDVTTGGGGSAARTAHARRRTAALRHERRTPTGSGRHGELTGDQSDGGRGTDGDGDEEEAAANFGLTAATVLRRSSAAAKEWTRTAATWRPRRRSSRATATAGTAAAHGWSDGGDGGARAHGARAFPTTRGEGKGCDRLSTYEKECMAILLAVDHWRSYLQLGEFIILTDHHSLMHLSDQRLHTPWQHKAFTKLLGLNYKICYRKGTSNAAADALSRKFQSDSELSIISSCVPSWLQEVAKGYEHDPYSSDLLSALSVQLDCKPGFQLQSGIIKYKGRIWIVTYSKIKKLFAWQGMKSQVKDFVQQCQTCLQAKPDRSKYPGLLQPLPVPDGSWEVIIMDFIEDRDKIFTSQLWTYLFSASGTKLNLSTSYHPQSDRQTERVNQCLEIYLRCFAHANPSKWVTWLHLAEYWYNTSYHSSLKTSPFEVLYGHSPRHFGINVDTCEIPDLQEWLKERKLMQALVQQHLHRANQQMKHMADKKRSFRSFAVGDWVLRKIGTVAYKLQLPATASVHPVFHVSQLRAAKGYKELSSLQLPKANSALQVPSQILDSRVVKRATDAVLQVLIRWSDSAAEDATWENMEDLRTRFPTALAWGQAKFQGEGIVKEQPLSEGAKSVAKDAGDDADSGRREDELEAAEGEVVRRATRPVKINQKYYGPN</sequence>
<evidence type="ECO:0000256" key="12">
    <source>
        <dbReference type="ARBA" id="ARBA00022908"/>
    </source>
</evidence>
<dbReference type="PROSITE" id="PS50994">
    <property type="entry name" value="INTEGRASE"/>
    <property type="match status" value="1"/>
</dbReference>
<feature type="coiled-coil region" evidence="18">
    <location>
        <begin position="133"/>
        <end position="196"/>
    </location>
</feature>
<dbReference type="InterPro" id="IPR041373">
    <property type="entry name" value="RT_RNaseH"/>
</dbReference>
<reference evidence="23" key="1">
    <citation type="journal article" date="2005" name="Nature">
        <title>The map-based sequence of the rice genome.</title>
        <authorList>
            <consortium name="International rice genome sequencing project (IRGSP)"/>
            <person name="Matsumoto T."/>
            <person name="Wu J."/>
            <person name="Kanamori H."/>
            <person name="Katayose Y."/>
            <person name="Fujisawa M."/>
            <person name="Namiki N."/>
            <person name="Mizuno H."/>
            <person name="Yamamoto K."/>
            <person name="Antonio B.A."/>
            <person name="Baba T."/>
            <person name="Sakata K."/>
            <person name="Nagamura Y."/>
            <person name="Aoki H."/>
            <person name="Arikawa K."/>
            <person name="Arita K."/>
            <person name="Bito T."/>
            <person name="Chiden Y."/>
            <person name="Fujitsuka N."/>
            <person name="Fukunaka R."/>
            <person name="Hamada M."/>
            <person name="Harada C."/>
            <person name="Hayashi A."/>
            <person name="Hijishita S."/>
            <person name="Honda M."/>
            <person name="Hosokawa S."/>
            <person name="Ichikawa Y."/>
            <person name="Idonuma A."/>
            <person name="Iijima M."/>
            <person name="Ikeda M."/>
            <person name="Ikeno M."/>
            <person name="Ito K."/>
            <person name="Ito S."/>
            <person name="Ito T."/>
            <person name="Ito Y."/>
            <person name="Ito Y."/>
            <person name="Iwabuchi A."/>
            <person name="Kamiya K."/>
            <person name="Karasawa W."/>
            <person name="Kurita K."/>
            <person name="Katagiri S."/>
            <person name="Kikuta A."/>
            <person name="Kobayashi H."/>
            <person name="Kobayashi N."/>
            <person name="Machita K."/>
            <person name="Maehara T."/>
            <person name="Masukawa M."/>
            <person name="Mizubayashi T."/>
            <person name="Mukai Y."/>
            <person name="Nagasaki H."/>
            <person name="Nagata Y."/>
            <person name="Naito S."/>
            <person name="Nakashima M."/>
            <person name="Nakama Y."/>
            <person name="Nakamichi Y."/>
            <person name="Nakamura M."/>
            <person name="Meguro A."/>
            <person name="Negishi M."/>
            <person name="Ohta I."/>
            <person name="Ohta T."/>
            <person name="Okamoto M."/>
            <person name="Ono N."/>
            <person name="Saji S."/>
            <person name="Sakaguchi M."/>
            <person name="Sakai K."/>
            <person name="Shibata M."/>
            <person name="Shimokawa T."/>
            <person name="Song J."/>
            <person name="Takazaki Y."/>
            <person name="Terasawa K."/>
            <person name="Tsugane M."/>
            <person name="Tsuji K."/>
            <person name="Ueda S."/>
            <person name="Waki K."/>
            <person name="Yamagata H."/>
            <person name="Yamamoto M."/>
            <person name="Yamamoto S."/>
            <person name="Yamane H."/>
            <person name="Yoshiki S."/>
            <person name="Yoshihara R."/>
            <person name="Yukawa K."/>
            <person name="Zhong H."/>
            <person name="Yano M."/>
            <person name="Yuan Q."/>
            <person name="Ouyang S."/>
            <person name="Liu J."/>
            <person name="Jones K.M."/>
            <person name="Gansberger K."/>
            <person name="Moffat K."/>
            <person name="Hill J."/>
            <person name="Bera J."/>
            <person name="Fadrosh D."/>
            <person name="Jin S."/>
            <person name="Johri S."/>
            <person name="Kim M."/>
            <person name="Overton L."/>
            <person name="Reardon M."/>
            <person name="Tsitrin T."/>
            <person name="Vuong H."/>
            <person name="Weaver B."/>
            <person name="Ciecko A."/>
            <person name="Tallon L."/>
            <person name="Jackson J."/>
            <person name="Pai G."/>
            <person name="Aken S.V."/>
            <person name="Utterback T."/>
            <person name="Reidmuller S."/>
            <person name="Feldblyum T."/>
            <person name="Hsiao J."/>
            <person name="Zismann V."/>
            <person name="Iobst S."/>
            <person name="de Vazeille A.R."/>
            <person name="Buell C.R."/>
            <person name="Ying K."/>
            <person name="Li Y."/>
            <person name="Lu T."/>
            <person name="Huang Y."/>
            <person name="Zhao Q."/>
            <person name="Feng Q."/>
            <person name="Zhang L."/>
            <person name="Zhu J."/>
            <person name="Weng Q."/>
            <person name="Mu J."/>
            <person name="Lu Y."/>
            <person name="Fan D."/>
            <person name="Liu Y."/>
            <person name="Guan J."/>
            <person name="Zhang Y."/>
            <person name="Yu S."/>
            <person name="Liu X."/>
            <person name="Zhang Y."/>
            <person name="Hong G."/>
            <person name="Han B."/>
            <person name="Choisne N."/>
            <person name="Demange N."/>
            <person name="Orjeda G."/>
            <person name="Samain S."/>
            <person name="Cattolico L."/>
            <person name="Pelletier E."/>
            <person name="Couloux A."/>
            <person name="Segurens B."/>
            <person name="Wincker P."/>
            <person name="D'Hont A."/>
            <person name="Scarpelli C."/>
            <person name="Weissenbach J."/>
            <person name="Salanoubat M."/>
            <person name="Quetier F."/>
            <person name="Yu Y."/>
            <person name="Kim H.R."/>
            <person name="Rambo T."/>
            <person name="Currie J."/>
            <person name="Collura K."/>
            <person name="Luo M."/>
            <person name="Yang T."/>
            <person name="Ammiraju J.S.S."/>
            <person name="Engler F."/>
            <person name="Soderlund C."/>
            <person name="Wing R.A."/>
            <person name="Palmer L.E."/>
            <person name="de la Bastide M."/>
            <person name="Spiegel L."/>
            <person name="Nascimento L."/>
            <person name="Zutavern T."/>
            <person name="O'Shaughnessy A."/>
            <person name="Dike S."/>
            <person name="Dedhia N."/>
            <person name="Preston R."/>
            <person name="Balija V."/>
            <person name="McCombie W.R."/>
            <person name="Chow T."/>
            <person name="Chen H."/>
            <person name="Chung M."/>
            <person name="Chen C."/>
            <person name="Shaw J."/>
            <person name="Wu H."/>
            <person name="Hsiao K."/>
            <person name="Chao Y."/>
            <person name="Chu M."/>
            <person name="Cheng C."/>
            <person name="Hour A."/>
            <person name="Lee P."/>
            <person name="Lin S."/>
            <person name="Lin Y."/>
            <person name="Liou J."/>
            <person name="Liu S."/>
            <person name="Hsing Y."/>
            <person name="Raghuvanshi S."/>
            <person name="Mohanty A."/>
            <person name="Bharti A.K."/>
            <person name="Gaur A."/>
            <person name="Gupta V."/>
            <person name="Kumar D."/>
            <person name="Ravi V."/>
            <person name="Vij S."/>
            <person name="Kapur A."/>
            <person name="Khurana P."/>
            <person name="Khurana P."/>
            <person name="Khurana J.P."/>
            <person name="Tyagi A.K."/>
            <person name="Gaikwad K."/>
            <person name="Singh A."/>
            <person name="Dalal V."/>
            <person name="Srivastava S."/>
            <person name="Dixit A."/>
            <person name="Pal A.K."/>
            <person name="Ghazi I.A."/>
            <person name="Yadav M."/>
            <person name="Pandit A."/>
            <person name="Bhargava A."/>
            <person name="Sureshbabu K."/>
            <person name="Batra K."/>
            <person name="Sharma T.R."/>
            <person name="Mohapatra T."/>
            <person name="Singh N.K."/>
            <person name="Messing J."/>
            <person name="Nelson A.B."/>
            <person name="Fuks G."/>
            <person name="Kavchok S."/>
            <person name="Keizer G."/>
            <person name="Linton E."/>
            <person name="Llaca V."/>
            <person name="Song R."/>
            <person name="Tanyolac B."/>
            <person name="Young S."/>
            <person name="Ho-Il K."/>
            <person name="Hahn J.H."/>
            <person name="Sangsakoo G."/>
            <person name="Vanavichit A."/>
            <person name="de Mattos Luiz.A.T."/>
            <person name="Zimmer P.D."/>
            <person name="Malone G."/>
            <person name="Dellagostin O."/>
            <person name="de Oliveira A.C."/>
            <person name="Bevan M."/>
            <person name="Bancroft I."/>
            <person name="Minx P."/>
            <person name="Cordum H."/>
            <person name="Wilson R."/>
            <person name="Cheng Z."/>
            <person name="Jin W."/>
            <person name="Jiang J."/>
            <person name="Leong S.A."/>
            <person name="Iwama H."/>
            <person name="Gojobori T."/>
            <person name="Itoh T."/>
            <person name="Niimura Y."/>
            <person name="Fujii Y."/>
            <person name="Habara T."/>
            <person name="Sakai H."/>
            <person name="Sato Y."/>
            <person name="Wilson G."/>
            <person name="Kumar K."/>
            <person name="McCouch S."/>
            <person name="Juretic N."/>
            <person name="Hoen D."/>
            <person name="Wright S."/>
            <person name="Bruskiewich R."/>
            <person name="Bureau T."/>
            <person name="Miyao A."/>
            <person name="Hirochika H."/>
            <person name="Nishikawa T."/>
            <person name="Kadowaki K."/>
            <person name="Sugiura M."/>
            <person name="Burr B."/>
            <person name="Sasaki T."/>
        </authorList>
    </citation>
    <scope>NUCLEOTIDE SEQUENCE [LARGE SCALE GENOMIC DNA]</scope>
    <source>
        <strain evidence="23">cv. Nipponbare</strain>
    </source>
</reference>
<evidence type="ECO:0000256" key="4">
    <source>
        <dbReference type="ARBA" id="ARBA00022695"/>
    </source>
</evidence>
<dbReference type="InterPro" id="IPR041588">
    <property type="entry name" value="Integrase_H2C2"/>
</dbReference>
<dbReference type="Pfam" id="PF00078">
    <property type="entry name" value="RVT_1"/>
    <property type="match status" value="1"/>
</dbReference>
<keyword evidence="10" id="KW-0460">Magnesium</keyword>
<keyword evidence="5" id="KW-0540">Nuclease</keyword>
<dbReference type="Gene3D" id="3.10.10.10">
    <property type="entry name" value="HIV Type 1 Reverse Transcriptase, subunit A, domain 1"/>
    <property type="match status" value="1"/>
</dbReference>
<dbReference type="GO" id="GO:0004190">
    <property type="term" value="F:aspartic-type endopeptidase activity"/>
    <property type="evidence" value="ECO:0007669"/>
    <property type="project" value="UniProtKB-KW"/>
</dbReference>
<dbReference type="SUPFAM" id="SSF56672">
    <property type="entry name" value="DNA/RNA polymerases"/>
    <property type="match status" value="2"/>
</dbReference>
<evidence type="ECO:0000256" key="9">
    <source>
        <dbReference type="ARBA" id="ARBA00022801"/>
    </source>
</evidence>
<dbReference type="Pfam" id="PF24626">
    <property type="entry name" value="SH3_Tf2-1"/>
    <property type="match status" value="1"/>
</dbReference>
<evidence type="ECO:0000256" key="1">
    <source>
        <dbReference type="ARBA" id="ARBA00012493"/>
    </source>
</evidence>
<feature type="compositionally biased region" description="Polar residues" evidence="19">
    <location>
        <begin position="19"/>
        <end position="32"/>
    </location>
</feature>
<name>Q7X7Y2_ORYSJ</name>
<dbReference type="GO" id="GO:0003964">
    <property type="term" value="F:RNA-directed DNA polymerase activity"/>
    <property type="evidence" value="ECO:0007669"/>
    <property type="project" value="UniProtKB-KW"/>
</dbReference>
<dbReference type="SUPFAM" id="SSF50630">
    <property type="entry name" value="Acid proteases"/>
    <property type="match status" value="1"/>
</dbReference>
<dbReference type="SUPFAM" id="SSF54160">
    <property type="entry name" value="Chromo domain-like"/>
    <property type="match status" value="1"/>
</dbReference>
<dbReference type="InterPro" id="IPR043128">
    <property type="entry name" value="Rev_trsase/Diguanyl_cyclase"/>
</dbReference>
<dbReference type="GO" id="GO:0046872">
    <property type="term" value="F:metal ion binding"/>
    <property type="evidence" value="ECO:0007669"/>
    <property type="project" value="UniProtKB-KW"/>
</dbReference>
<feature type="region of interest" description="Disordered" evidence="19">
    <location>
        <begin position="961"/>
        <end position="1029"/>
    </location>
</feature>
<dbReference type="GO" id="GO:0003887">
    <property type="term" value="F:DNA-directed DNA polymerase activity"/>
    <property type="evidence" value="ECO:0007669"/>
    <property type="project" value="UniProtKB-KW"/>
</dbReference>
<reference evidence="23" key="2">
    <citation type="journal article" date="2008" name="Nucleic Acids Res.">
        <title>The rice annotation project database (RAP-DB): 2008 update.</title>
        <authorList>
            <consortium name="The rice annotation project (RAP)"/>
        </authorList>
    </citation>
    <scope>GENOME REANNOTATION</scope>
    <source>
        <strain evidence="23">cv. Nipponbare</strain>
    </source>
</reference>
<dbReference type="InterPro" id="IPR001969">
    <property type="entry name" value="Aspartic_peptidase_AS"/>
</dbReference>
<keyword evidence="9" id="KW-0378">Hydrolase</keyword>
<dbReference type="PROSITE" id="PS00141">
    <property type="entry name" value="ASP_PROTEASE"/>
    <property type="match status" value="1"/>
</dbReference>
<keyword evidence="16" id="KW-0233">DNA recombination</keyword>
<evidence type="ECO:0000256" key="3">
    <source>
        <dbReference type="ARBA" id="ARBA00022679"/>
    </source>
</evidence>
<dbReference type="Pfam" id="PF17917">
    <property type="entry name" value="RT_RNaseH"/>
    <property type="match status" value="1"/>
</dbReference>
<dbReference type="InterPro" id="IPR043502">
    <property type="entry name" value="DNA/RNA_pol_sf"/>
</dbReference>
<feature type="compositionally biased region" description="Basic and acidic residues" evidence="19">
    <location>
        <begin position="36"/>
        <end position="64"/>
    </location>
</feature>
<dbReference type="Pfam" id="PF08284">
    <property type="entry name" value="RVP_2"/>
    <property type="match status" value="1"/>
</dbReference>
<protein>
    <recommendedName>
        <fullName evidence="1">RNA-directed DNA polymerase</fullName>
        <ecNumber evidence="1">2.7.7.49</ecNumber>
    </recommendedName>
</protein>
<evidence type="ECO:0000313" key="23">
    <source>
        <dbReference type="Proteomes" id="UP000000763"/>
    </source>
</evidence>
<keyword evidence="12" id="KW-0229">DNA integration</keyword>
<dbReference type="GO" id="GO:0004519">
    <property type="term" value="F:endonuclease activity"/>
    <property type="evidence" value="ECO:0007669"/>
    <property type="project" value="UniProtKB-KW"/>
</dbReference>
<dbReference type="CDD" id="cd00303">
    <property type="entry name" value="retropepsin_like"/>
    <property type="match status" value="1"/>
</dbReference>
<feature type="domain" description="Chromo" evidence="20">
    <location>
        <begin position="1513"/>
        <end position="1562"/>
    </location>
</feature>
<dbReference type="InterPro" id="IPR036397">
    <property type="entry name" value="RNaseH_sf"/>
</dbReference>
<dbReference type="PANTHER" id="PTHR37984">
    <property type="entry name" value="PROTEIN CBG26694"/>
    <property type="match status" value="1"/>
</dbReference>
<evidence type="ECO:0000256" key="15">
    <source>
        <dbReference type="ARBA" id="ARBA00023125"/>
    </source>
</evidence>
<evidence type="ECO:0000259" key="20">
    <source>
        <dbReference type="PROSITE" id="PS50013"/>
    </source>
</evidence>
<dbReference type="Pfam" id="PF17921">
    <property type="entry name" value="Integrase_H2C2"/>
    <property type="match status" value="1"/>
</dbReference>
<feature type="domain" description="Integrase catalytic" evidence="21">
    <location>
        <begin position="1214"/>
        <end position="1403"/>
    </location>
</feature>
<dbReference type="PROSITE" id="PS50013">
    <property type="entry name" value="CHROMO_2"/>
    <property type="match status" value="1"/>
</dbReference>
<dbReference type="GO" id="GO:0015074">
    <property type="term" value="P:DNA integration"/>
    <property type="evidence" value="ECO:0007669"/>
    <property type="project" value="UniProtKB-KW"/>
</dbReference>
<keyword evidence="7" id="KW-0064">Aspartyl protease</keyword>
<dbReference type="Gene3D" id="1.10.340.70">
    <property type="match status" value="1"/>
</dbReference>
<organism evidence="22 23">
    <name type="scientific">Oryza sativa subsp. japonica</name>
    <name type="common">Rice</name>
    <dbReference type="NCBI Taxonomy" id="39947"/>
    <lineage>
        <taxon>Eukaryota</taxon>
        <taxon>Viridiplantae</taxon>
        <taxon>Streptophyta</taxon>
        <taxon>Embryophyta</taxon>
        <taxon>Tracheophyta</taxon>
        <taxon>Spermatophyta</taxon>
        <taxon>Magnoliopsida</taxon>
        <taxon>Liliopsida</taxon>
        <taxon>Poales</taxon>
        <taxon>Poaceae</taxon>
        <taxon>BOP clade</taxon>
        <taxon>Oryzoideae</taxon>
        <taxon>Oryzeae</taxon>
        <taxon>Oryzinae</taxon>
        <taxon>Oryza</taxon>
        <taxon>Oryza sativa</taxon>
    </lineage>
</organism>
<dbReference type="InterPro" id="IPR001584">
    <property type="entry name" value="Integrase_cat-core"/>
</dbReference>
<dbReference type="GO" id="GO:0003723">
    <property type="term" value="F:RNA binding"/>
    <property type="evidence" value="ECO:0007669"/>
    <property type="project" value="UniProtKB-KW"/>
</dbReference>
<dbReference type="FunFam" id="3.30.70.270:FF:000020">
    <property type="entry name" value="Transposon Tf2-6 polyprotein-like Protein"/>
    <property type="match status" value="1"/>
</dbReference>
<evidence type="ECO:0000259" key="21">
    <source>
        <dbReference type="PROSITE" id="PS50994"/>
    </source>
</evidence>
<keyword evidence="18" id="KW-0175">Coiled coil</keyword>
<keyword evidence="2" id="KW-0645">Protease</keyword>
<evidence type="ECO:0000256" key="5">
    <source>
        <dbReference type="ARBA" id="ARBA00022722"/>
    </source>
</evidence>
<feature type="region of interest" description="Disordered" evidence="19">
    <location>
        <begin position="1051"/>
        <end position="1097"/>
    </location>
</feature>
<dbReference type="Gene3D" id="3.30.70.270">
    <property type="match status" value="3"/>
</dbReference>
<proteinExistence type="predicted"/>
<evidence type="ECO:0000256" key="11">
    <source>
        <dbReference type="ARBA" id="ARBA00022884"/>
    </source>
</evidence>
<evidence type="ECO:0000256" key="7">
    <source>
        <dbReference type="ARBA" id="ARBA00022750"/>
    </source>
</evidence>
<dbReference type="FunFam" id="3.30.70.270:FF:000003">
    <property type="entry name" value="Transposon Ty3-G Gag-Pol polyprotein"/>
    <property type="match status" value="1"/>
</dbReference>
<dbReference type="GO" id="GO:0006508">
    <property type="term" value="P:proteolysis"/>
    <property type="evidence" value="ECO:0007669"/>
    <property type="project" value="UniProtKB-KW"/>
</dbReference>